<feature type="non-terminal residue" evidence="1">
    <location>
        <position position="1"/>
    </location>
</feature>
<reference evidence="1 2" key="1">
    <citation type="submission" date="2022-05" db="EMBL/GenBank/DDBJ databases">
        <authorList>
            <consortium name="Genoscope - CEA"/>
            <person name="William W."/>
        </authorList>
    </citation>
    <scope>NUCLEOTIDE SEQUENCE [LARGE SCALE GENOMIC DNA]</scope>
</reference>
<proteinExistence type="predicted"/>
<evidence type="ECO:0000313" key="1">
    <source>
        <dbReference type="EMBL" id="CAH3112746.1"/>
    </source>
</evidence>
<evidence type="ECO:0000313" key="2">
    <source>
        <dbReference type="Proteomes" id="UP001159405"/>
    </source>
</evidence>
<name>A0ABN8NK93_9CNID</name>
<comment type="caution">
    <text evidence="1">The sequence shown here is derived from an EMBL/GenBank/DDBJ whole genome shotgun (WGS) entry which is preliminary data.</text>
</comment>
<keyword evidence="2" id="KW-1185">Reference proteome</keyword>
<sequence length="95" mass="10542">CRGDERSARPSSSSSSRLGLKYLAGFLLSLVSSPNGTKITVQSPALCTLCTTRKPRRVFRLPTSNLQLPTSDFRLPTSLKWEVGSWKSEVRSRKT</sequence>
<dbReference type="EMBL" id="CALNXK010000025">
    <property type="protein sequence ID" value="CAH3112746.1"/>
    <property type="molecule type" value="Genomic_DNA"/>
</dbReference>
<dbReference type="Proteomes" id="UP001159405">
    <property type="component" value="Unassembled WGS sequence"/>
</dbReference>
<protein>
    <submittedName>
        <fullName evidence="1">Uncharacterized protein</fullName>
    </submittedName>
</protein>
<accession>A0ABN8NK93</accession>
<feature type="non-terminal residue" evidence="1">
    <location>
        <position position="95"/>
    </location>
</feature>
<organism evidence="1 2">
    <name type="scientific">Porites lobata</name>
    <dbReference type="NCBI Taxonomy" id="104759"/>
    <lineage>
        <taxon>Eukaryota</taxon>
        <taxon>Metazoa</taxon>
        <taxon>Cnidaria</taxon>
        <taxon>Anthozoa</taxon>
        <taxon>Hexacorallia</taxon>
        <taxon>Scleractinia</taxon>
        <taxon>Fungiina</taxon>
        <taxon>Poritidae</taxon>
        <taxon>Porites</taxon>
    </lineage>
</organism>
<gene>
    <name evidence="1" type="ORF">PLOB_00021470</name>
</gene>